<dbReference type="GO" id="GO:0046872">
    <property type="term" value="F:metal ion binding"/>
    <property type="evidence" value="ECO:0007669"/>
    <property type="project" value="UniProtKB-KW"/>
</dbReference>
<dbReference type="InterPro" id="IPR034904">
    <property type="entry name" value="FSCA_dom_sf"/>
</dbReference>
<dbReference type="InterPro" id="IPR033756">
    <property type="entry name" value="YlxH/NBP35"/>
</dbReference>
<dbReference type="RefSeq" id="WP_075139205.1">
    <property type="nucleotide sequence ID" value="NZ_CP015994.1"/>
</dbReference>
<dbReference type="PANTHER" id="PTHR42961">
    <property type="entry name" value="IRON-SULFUR PROTEIN NUBPL"/>
    <property type="match status" value="1"/>
</dbReference>
<evidence type="ECO:0000256" key="6">
    <source>
        <dbReference type="HAMAP-Rule" id="MF_02040"/>
    </source>
</evidence>
<dbReference type="Proteomes" id="UP000259762">
    <property type="component" value="Chromosome"/>
</dbReference>
<evidence type="ECO:0000256" key="4">
    <source>
        <dbReference type="ARBA" id="ARBA00023004"/>
    </source>
</evidence>
<dbReference type="GO" id="GO:0140663">
    <property type="term" value="F:ATP-dependent FeS chaperone activity"/>
    <property type="evidence" value="ECO:0007669"/>
    <property type="project" value="InterPro"/>
</dbReference>
<dbReference type="CDD" id="cd02037">
    <property type="entry name" value="Mrp_NBP35"/>
    <property type="match status" value="1"/>
</dbReference>
<dbReference type="GO" id="GO:0051539">
    <property type="term" value="F:4 iron, 4 sulfur cluster binding"/>
    <property type="evidence" value="ECO:0007669"/>
    <property type="project" value="TreeGrafter"/>
</dbReference>
<dbReference type="Pfam" id="PF10609">
    <property type="entry name" value="ParA"/>
    <property type="match status" value="1"/>
</dbReference>
<dbReference type="InterPro" id="IPR000808">
    <property type="entry name" value="Mrp-like_CS"/>
</dbReference>
<feature type="binding site" evidence="6">
    <location>
        <begin position="103"/>
        <end position="110"/>
    </location>
    <ligand>
        <name>ATP</name>
        <dbReference type="ChEBI" id="CHEBI:30616"/>
    </ligand>
</feature>
<dbReference type="GO" id="GO:0016226">
    <property type="term" value="P:iron-sulfur cluster assembly"/>
    <property type="evidence" value="ECO:0007669"/>
    <property type="project" value="InterPro"/>
</dbReference>
<dbReference type="InterPro" id="IPR027417">
    <property type="entry name" value="P-loop_NTPase"/>
</dbReference>
<evidence type="ECO:0000256" key="3">
    <source>
        <dbReference type="ARBA" id="ARBA00022840"/>
    </source>
</evidence>
<gene>
    <name evidence="7" type="ORF">AOV_03795</name>
</gene>
<dbReference type="PROSITE" id="PS01215">
    <property type="entry name" value="MRP"/>
    <property type="match status" value="1"/>
</dbReference>
<dbReference type="GO" id="GO:0005524">
    <property type="term" value="F:ATP binding"/>
    <property type="evidence" value="ECO:0007669"/>
    <property type="project" value="UniProtKB-UniRule"/>
</dbReference>
<keyword evidence="1 6" id="KW-0479">Metal-binding</keyword>
<evidence type="ECO:0000313" key="7">
    <source>
        <dbReference type="EMBL" id="ASI47909.1"/>
    </source>
</evidence>
<dbReference type="PANTHER" id="PTHR42961:SF2">
    <property type="entry name" value="IRON-SULFUR PROTEIN NUBPL"/>
    <property type="match status" value="1"/>
</dbReference>
<dbReference type="EMBL" id="CP015994">
    <property type="protein sequence ID" value="ASI47909.1"/>
    <property type="molecule type" value="Genomic_DNA"/>
</dbReference>
<organism evidence="7 8">
    <name type="scientific">Anaplasma ovis str. Haibei</name>
    <dbReference type="NCBI Taxonomy" id="1248439"/>
    <lineage>
        <taxon>Bacteria</taxon>
        <taxon>Pseudomonadati</taxon>
        <taxon>Pseudomonadota</taxon>
        <taxon>Alphaproteobacteria</taxon>
        <taxon>Rickettsiales</taxon>
        <taxon>Anaplasmataceae</taxon>
        <taxon>Anaplasma</taxon>
    </lineage>
</organism>
<protein>
    <recommendedName>
        <fullName evidence="6">Iron-sulfur cluster carrier protein</fullName>
    </recommendedName>
</protein>
<proteinExistence type="inferred from homology"/>
<dbReference type="InterPro" id="IPR044304">
    <property type="entry name" value="NUBPL-like"/>
</dbReference>
<keyword evidence="3 6" id="KW-0067">ATP-binding</keyword>
<evidence type="ECO:0000256" key="2">
    <source>
        <dbReference type="ARBA" id="ARBA00022741"/>
    </source>
</evidence>
<evidence type="ECO:0000256" key="5">
    <source>
        <dbReference type="ARBA" id="ARBA00023014"/>
    </source>
</evidence>
<evidence type="ECO:0000313" key="8">
    <source>
        <dbReference type="Proteomes" id="UP000259762"/>
    </source>
</evidence>
<reference evidence="8" key="1">
    <citation type="submission" date="2018-06" db="EMBL/GenBank/DDBJ databases">
        <title>The Anaplasma ovis genome reveals a high proportion of pseudogenes.</title>
        <authorList>
            <person name="Liu Z."/>
            <person name="Peasley A.M."/>
            <person name="Yang J."/>
            <person name="Li Y."/>
            <person name="Guan G."/>
            <person name="Luo J."/>
            <person name="Yin H."/>
            <person name="Brayton K.A."/>
        </authorList>
    </citation>
    <scope>NUCLEOTIDE SEQUENCE [LARGE SCALE GENOMIC DNA]</scope>
    <source>
        <strain evidence="8">Haibei</strain>
    </source>
</reference>
<keyword evidence="8" id="KW-1185">Reference proteome</keyword>
<dbReference type="Gene3D" id="3.40.50.300">
    <property type="entry name" value="P-loop containing nucleotide triphosphate hydrolases"/>
    <property type="match status" value="1"/>
</dbReference>
<dbReference type="GO" id="GO:0016887">
    <property type="term" value="F:ATP hydrolysis activity"/>
    <property type="evidence" value="ECO:0007669"/>
    <property type="project" value="UniProtKB-UniRule"/>
</dbReference>
<dbReference type="SUPFAM" id="SSF52540">
    <property type="entry name" value="P-loop containing nucleoside triphosphate hydrolases"/>
    <property type="match status" value="1"/>
</dbReference>
<name>A0A2Z2L8F5_9RICK</name>
<accession>A0A2Z2L8F5</accession>
<comment type="subunit">
    <text evidence="6">Homodimer.</text>
</comment>
<dbReference type="HAMAP" id="MF_02040">
    <property type="entry name" value="Mrp_NBP35"/>
    <property type="match status" value="1"/>
</dbReference>
<keyword evidence="2 6" id="KW-0547">Nucleotide-binding</keyword>
<keyword evidence="6" id="KW-0378">Hydrolase</keyword>
<keyword evidence="5 6" id="KW-0411">Iron-sulfur</keyword>
<dbReference type="AlphaFoldDB" id="A0A2Z2L8F5"/>
<dbReference type="OrthoDB" id="9809679at2"/>
<keyword evidence="4 6" id="KW-0408">Iron</keyword>
<dbReference type="InterPro" id="IPR019591">
    <property type="entry name" value="Mrp/NBP35_ATP-bd"/>
</dbReference>
<comment type="similarity">
    <text evidence="6">Belongs to the Mrp/NBP35 ATP-binding proteins family.</text>
</comment>
<dbReference type="KEGG" id="aoh:AOV_03795"/>
<dbReference type="SUPFAM" id="SSF117916">
    <property type="entry name" value="Fe-S cluster assembly (FSCA) domain-like"/>
    <property type="match status" value="1"/>
</dbReference>
<reference evidence="7 8" key="2">
    <citation type="journal article" date="2019" name="BMC Genomics">
        <title>The Anaplasma ovis genome reveals a high proportion of pseudogenes.</title>
        <authorList>
            <person name="Liu Z."/>
            <person name="Peasley A.M."/>
            <person name="Yang J."/>
            <person name="Li Y."/>
            <person name="Guan G."/>
            <person name="Luo J."/>
            <person name="Yin H."/>
            <person name="Brayton K.A."/>
        </authorList>
    </citation>
    <scope>NUCLEOTIDE SEQUENCE [LARGE SCALE GENOMIC DNA]</scope>
    <source>
        <strain evidence="7 8">Haibei</strain>
    </source>
</reference>
<evidence type="ECO:0000256" key="1">
    <source>
        <dbReference type="ARBA" id="ARBA00022723"/>
    </source>
</evidence>
<comment type="function">
    <text evidence="6">Binds and transfers iron-sulfur (Fe-S) clusters to target apoproteins. Can hydrolyze ATP.</text>
</comment>
<sequence>MFTEQDVRKILENITDPETGGNVASVGKFSITLNGGNVGVILDMPGQVTKSWEQNFKAKCINEIQKGIAGISNVTVALVQRRTSCIPKVKIKGVRSVVLVVSGKGGVGKSTVATQIALSLVRRGHKVALVDTDIYGSSIPHLLGADALAGIDRDGMIVPLENFGLKSISIGNLVENKSKAIVWRGPMLTKAIDKLMVGTSWGEIDYMIIDTPPGTGDVHISLAKFTITGAVVVSTPQKLSVLQVVKTCDMLANLNIKISGVVENMSYFFDGASGSRTYVFGTGGAQDISRLTGAPFLGDIRIDPEICQTSERRDPTIGNTDLLKAYDRITENMLASVTEGCAM</sequence>